<dbReference type="RefSeq" id="WP_142899548.1">
    <property type="nucleotide sequence ID" value="NZ_ML660065.1"/>
</dbReference>
<evidence type="ECO:0000256" key="4">
    <source>
        <dbReference type="ARBA" id="ARBA00023143"/>
    </source>
</evidence>
<dbReference type="OrthoDB" id="9788334at2"/>
<dbReference type="InterPro" id="IPR006300">
    <property type="entry name" value="FlgB"/>
</dbReference>
<comment type="similarity">
    <text evidence="2 6">Belongs to the flagella basal body rod proteins family.</text>
</comment>
<gene>
    <name evidence="9" type="primary">flgB</name>
    <name evidence="9" type="ORF">FKG95_26840</name>
</gene>
<evidence type="ECO:0000256" key="1">
    <source>
        <dbReference type="ARBA" id="ARBA00004117"/>
    </source>
</evidence>
<dbReference type="GO" id="GO:0071973">
    <property type="term" value="P:bacterial-type flagellum-dependent cell motility"/>
    <property type="evidence" value="ECO:0007669"/>
    <property type="project" value="InterPro"/>
</dbReference>
<dbReference type="PIRSF" id="PIRSF002889">
    <property type="entry name" value="Rod_FlgB"/>
    <property type="match status" value="1"/>
</dbReference>
<comment type="subunit">
    <text evidence="6">The basal body constitutes a major portion of the flagellar organelle and consists of a number of rings mounted on a central rod.</text>
</comment>
<feature type="domain" description="Flagellar basal body rod protein N-terminal" evidence="8">
    <location>
        <begin position="15"/>
        <end position="37"/>
    </location>
</feature>
<keyword evidence="9" id="KW-0966">Cell projection</keyword>
<keyword evidence="10" id="KW-1185">Reference proteome</keyword>
<dbReference type="Pfam" id="PF00460">
    <property type="entry name" value="Flg_bb_rod"/>
    <property type="match status" value="1"/>
</dbReference>
<protein>
    <recommendedName>
        <fullName evidence="3 6">Flagellar basal body rod protein FlgB</fullName>
    </recommendedName>
</protein>
<comment type="subcellular location">
    <subcellularLocation>
        <location evidence="1 6">Bacterial flagellum basal body</location>
    </subcellularLocation>
</comment>
<comment type="function">
    <text evidence="5 6">Structural component of flagellum, the bacterial motility apparatus. Part of the rod structure of flagellar basal body.</text>
</comment>
<evidence type="ECO:0000256" key="7">
    <source>
        <dbReference type="SAM" id="MobiDB-lite"/>
    </source>
</evidence>
<keyword evidence="9" id="KW-0969">Cilium</keyword>
<evidence type="ECO:0000256" key="2">
    <source>
        <dbReference type="ARBA" id="ARBA00009677"/>
    </source>
</evidence>
<proteinExistence type="inferred from homology"/>
<feature type="region of interest" description="Disordered" evidence="7">
    <location>
        <begin position="51"/>
        <end position="85"/>
    </location>
</feature>
<keyword evidence="9" id="KW-0282">Flagellum</keyword>
<keyword evidence="4 6" id="KW-0975">Bacterial flagellum</keyword>
<comment type="caution">
    <text evidence="9">The sequence shown here is derived from an EMBL/GenBank/DDBJ whole genome shotgun (WGS) entry which is preliminary data.</text>
</comment>
<evidence type="ECO:0000313" key="10">
    <source>
        <dbReference type="Proteomes" id="UP000315252"/>
    </source>
</evidence>
<evidence type="ECO:0000313" key="9">
    <source>
        <dbReference type="EMBL" id="TQV71255.1"/>
    </source>
</evidence>
<feature type="compositionally biased region" description="Polar residues" evidence="7">
    <location>
        <begin position="53"/>
        <end position="69"/>
    </location>
</feature>
<organism evidence="9 10">
    <name type="scientific">Denitrobaculum tricleocarpae</name>
    <dbReference type="NCBI Taxonomy" id="2591009"/>
    <lineage>
        <taxon>Bacteria</taxon>
        <taxon>Pseudomonadati</taxon>
        <taxon>Pseudomonadota</taxon>
        <taxon>Alphaproteobacteria</taxon>
        <taxon>Rhodospirillales</taxon>
        <taxon>Rhodospirillaceae</taxon>
        <taxon>Denitrobaculum</taxon>
    </lineage>
</organism>
<dbReference type="InterPro" id="IPR001444">
    <property type="entry name" value="Flag_bb_rod_N"/>
</dbReference>
<dbReference type="NCBIfam" id="TIGR01396">
    <property type="entry name" value="FlgB"/>
    <property type="match status" value="1"/>
</dbReference>
<dbReference type="AlphaFoldDB" id="A0A545T231"/>
<evidence type="ECO:0000256" key="5">
    <source>
        <dbReference type="ARBA" id="ARBA00024934"/>
    </source>
</evidence>
<evidence type="ECO:0000259" key="8">
    <source>
        <dbReference type="Pfam" id="PF00460"/>
    </source>
</evidence>
<reference evidence="9 10" key="1">
    <citation type="submission" date="2019-06" db="EMBL/GenBank/DDBJ databases">
        <title>Whole genome sequence for Rhodospirillaceae sp. R148.</title>
        <authorList>
            <person name="Wang G."/>
        </authorList>
    </citation>
    <scope>NUCLEOTIDE SEQUENCE [LARGE SCALE GENOMIC DNA]</scope>
    <source>
        <strain evidence="9 10">R148</strain>
    </source>
</reference>
<dbReference type="EMBL" id="VHSH01000014">
    <property type="protein sequence ID" value="TQV71255.1"/>
    <property type="molecule type" value="Genomic_DNA"/>
</dbReference>
<evidence type="ECO:0000256" key="3">
    <source>
        <dbReference type="ARBA" id="ARBA00014376"/>
    </source>
</evidence>
<dbReference type="Proteomes" id="UP000315252">
    <property type="component" value="Unassembled WGS sequence"/>
</dbReference>
<evidence type="ECO:0000256" key="6">
    <source>
        <dbReference type="PIRNR" id="PIRNR002889"/>
    </source>
</evidence>
<sequence length="134" mass="14871">MDGKLSITDVIAKRMQWLTARQNVLTKNIANADTPKYIPHDLKDGSFQRAVARQSQPIRPAATNSSHIQGVSMGGSDGRAREQEELYETAPAGNAVVIEEQLVKMTQNQTDFQTMTQLYRKHVAMIRMALKGSA</sequence>
<dbReference type="GO" id="GO:0030694">
    <property type="term" value="C:bacterial-type flagellum basal body, rod"/>
    <property type="evidence" value="ECO:0007669"/>
    <property type="project" value="InterPro"/>
</dbReference>
<accession>A0A545T231</accession>
<name>A0A545T231_9PROT</name>